<protein>
    <recommendedName>
        <fullName evidence="4">Cyclin N-terminal domain-containing protein</fullName>
    </recommendedName>
</protein>
<sequence length="190" mass="20570">MFSQAEINLMEKQLLFLLDYNLSITEEEVVAYAQPFLEQYSFDTPPLSPAAASPASSTQTLPVTPRLPSGAVVLPSCAGSSKAGHVSITPALDRSVSTSSLGSEGPLTPRSSSSSPSHDMDDDDEEILVPEHALAHAHDAVFAGTRREHMVDNTLSPPESAMPAKDRPADARESLVRRLFGRRRDDFLHM</sequence>
<dbReference type="Gene3D" id="1.10.472.10">
    <property type="entry name" value="Cyclin-like"/>
    <property type="match status" value="1"/>
</dbReference>
<organism evidence="2 3">
    <name type="scientific">Apiotrichum porosum</name>
    <dbReference type="NCBI Taxonomy" id="105984"/>
    <lineage>
        <taxon>Eukaryota</taxon>
        <taxon>Fungi</taxon>
        <taxon>Dikarya</taxon>
        <taxon>Basidiomycota</taxon>
        <taxon>Agaricomycotina</taxon>
        <taxon>Tremellomycetes</taxon>
        <taxon>Trichosporonales</taxon>
        <taxon>Trichosporonaceae</taxon>
        <taxon>Apiotrichum</taxon>
    </lineage>
</organism>
<keyword evidence="3" id="KW-1185">Reference proteome</keyword>
<feature type="region of interest" description="Disordered" evidence="1">
    <location>
        <begin position="152"/>
        <end position="172"/>
    </location>
</feature>
<comment type="caution">
    <text evidence="2">The sequence shown here is derived from an EMBL/GenBank/DDBJ whole genome shotgun (WGS) entry which is preliminary data.</text>
</comment>
<reference evidence="2 3" key="1">
    <citation type="submission" date="2018-11" db="EMBL/GenBank/DDBJ databases">
        <title>Genome sequence of Apiotrichum porosum DSM 27194.</title>
        <authorList>
            <person name="Aliyu H."/>
            <person name="Gorte O."/>
            <person name="Ochsenreither K."/>
        </authorList>
    </citation>
    <scope>NUCLEOTIDE SEQUENCE [LARGE SCALE GENOMIC DNA]</scope>
    <source>
        <strain evidence="2 3">DSM 27194</strain>
    </source>
</reference>
<accession>A0A427YA90</accession>
<dbReference type="Proteomes" id="UP000279236">
    <property type="component" value="Unassembled WGS sequence"/>
</dbReference>
<dbReference type="AlphaFoldDB" id="A0A427YA90"/>
<evidence type="ECO:0008006" key="4">
    <source>
        <dbReference type="Google" id="ProtNLM"/>
    </source>
</evidence>
<name>A0A427YA90_9TREE</name>
<gene>
    <name evidence="2" type="ORF">EHS24_000457</name>
</gene>
<dbReference type="RefSeq" id="XP_028480143.1">
    <property type="nucleotide sequence ID" value="XM_028616286.1"/>
</dbReference>
<evidence type="ECO:0000256" key="1">
    <source>
        <dbReference type="SAM" id="MobiDB-lite"/>
    </source>
</evidence>
<dbReference type="OrthoDB" id="10250320at2759"/>
<evidence type="ECO:0000313" key="2">
    <source>
        <dbReference type="EMBL" id="RSH87935.1"/>
    </source>
</evidence>
<dbReference type="GeneID" id="39585000"/>
<dbReference type="EMBL" id="RSCE01000001">
    <property type="protein sequence ID" value="RSH87935.1"/>
    <property type="molecule type" value="Genomic_DNA"/>
</dbReference>
<dbReference type="STRING" id="105984.A0A427YA90"/>
<feature type="region of interest" description="Disordered" evidence="1">
    <location>
        <begin position="83"/>
        <end position="123"/>
    </location>
</feature>
<evidence type="ECO:0000313" key="3">
    <source>
        <dbReference type="Proteomes" id="UP000279236"/>
    </source>
</evidence>
<proteinExistence type="predicted"/>